<reference evidence="6" key="1">
    <citation type="submission" date="2008-12" db="EMBL/GenBank/DDBJ databases">
        <title>Annotation of Streptomyces ghanaensis ATCC 14672.</title>
        <authorList>
            <consortium name="The Broad Institute Genome Sequencing Platform"/>
            <consortium name="Broad Institute Microbial Sequencing Center"/>
            <person name="Fischbach M."/>
            <person name="Ward D."/>
            <person name="Young S."/>
            <person name="Kodira C.D."/>
            <person name="Zeng Q."/>
            <person name="Koehrsen M."/>
            <person name="Godfrey P."/>
            <person name="Alvarado L."/>
            <person name="Berlin A.M."/>
            <person name="Borenstein D."/>
            <person name="Chen Z."/>
            <person name="Engels R."/>
            <person name="Freedman E."/>
            <person name="Gellesch M."/>
            <person name="Goldberg J."/>
            <person name="Griggs A."/>
            <person name="Gujja S."/>
            <person name="Heiman D.I."/>
            <person name="Hepburn T.A."/>
            <person name="Howarth C."/>
            <person name="Jen D."/>
            <person name="Larson L."/>
            <person name="Lewis B."/>
            <person name="Mehta T."/>
            <person name="Park D."/>
            <person name="Pearson M."/>
            <person name="Roberts A."/>
            <person name="Saif S."/>
            <person name="Shea T.D."/>
            <person name="Shenoy N."/>
            <person name="Sisk P."/>
            <person name="Stolte C."/>
            <person name="Sykes S.N."/>
            <person name="Walk T."/>
            <person name="White J."/>
            <person name="Yandava C."/>
            <person name="Straight P."/>
            <person name="Clardy J."/>
            <person name="Hung D."/>
            <person name="Kolter R."/>
            <person name="Mekalanos J."/>
            <person name="Walker S."/>
            <person name="Walsh C.T."/>
            <person name="Wieland B.L.C."/>
            <person name="Ilzarbe M."/>
            <person name="Galagan J."/>
            <person name="Nusbaum C."/>
            <person name="Birren B."/>
        </authorList>
    </citation>
    <scope>NUCLEOTIDE SEQUENCE [LARGE SCALE GENOMIC DNA]</scope>
    <source>
        <strain evidence="6">ATCC 14672 / DSM 40746 / JCM 4963 / KCTC 9882 / NRRL B-12104 / FH 1290</strain>
    </source>
</reference>
<feature type="domain" description="Ketosynthase family 3 (KS3)" evidence="4">
    <location>
        <begin position="1"/>
        <end position="283"/>
    </location>
</feature>
<dbReference type="PANTHER" id="PTHR11712:SF336">
    <property type="entry name" value="3-OXOACYL-[ACYL-CARRIER-PROTEIN] SYNTHASE, MITOCHONDRIAL"/>
    <property type="match status" value="1"/>
</dbReference>
<dbReference type="PROSITE" id="PS52004">
    <property type="entry name" value="KS3_2"/>
    <property type="match status" value="1"/>
</dbReference>
<dbReference type="InterPro" id="IPR000794">
    <property type="entry name" value="Beta-ketoacyl_synthase"/>
</dbReference>
<feature type="region of interest" description="Disordered" evidence="3">
    <location>
        <begin position="1"/>
        <end position="62"/>
    </location>
</feature>
<feature type="compositionally biased region" description="Low complexity" evidence="3">
    <location>
        <begin position="20"/>
        <end position="30"/>
    </location>
</feature>
<dbReference type="GO" id="GO:0004315">
    <property type="term" value="F:3-oxoacyl-[acyl-carrier-protein] synthase activity"/>
    <property type="evidence" value="ECO:0007669"/>
    <property type="project" value="TreeGrafter"/>
</dbReference>
<dbReference type="EMBL" id="DS999641">
    <property type="protein sequence ID" value="EFE72122.2"/>
    <property type="molecule type" value="Genomic_DNA"/>
</dbReference>
<dbReference type="InterPro" id="IPR020841">
    <property type="entry name" value="PKS_Beta-ketoAc_synthase_dom"/>
</dbReference>
<dbReference type="SMART" id="SM00825">
    <property type="entry name" value="PKS_KS"/>
    <property type="match status" value="1"/>
</dbReference>
<dbReference type="Proteomes" id="UP000003824">
    <property type="component" value="Unassembled WGS sequence"/>
</dbReference>
<sequence length="284" mass="30075">TPPGAPTGSATERAQHGSRRSSSSPRLPRPQLHRLQRLCLRRSRHRHRPRPHPLRHLRHRPGRRCGIRPLPLSAITFARLGALSTRQHEPSGASRSFDRDRDGFVLSEGAAVLVLERGNHARARGATAHGVVAGYGASADVHHPVNPHPDGRGLQQAIRTALADAALTPGDIDHVSAHAASTRAGDLAEARALSHVFSSTPPPVTALKSLLGHSLGAASAIQAACALLALRHQAIPPTANLDNQDDAIDLDIVRKAPRPARLRTILTTACGFGGANAALILRGS</sequence>
<dbReference type="eggNOG" id="COG0304">
    <property type="taxonomic scope" value="Bacteria"/>
</dbReference>
<evidence type="ECO:0000259" key="4">
    <source>
        <dbReference type="PROSITE" id="PS52004"/>
    </source>
</evidence>
<proteinExistence type="inferred from homology"/>
<feature type="compositionally biased region" description="Basic residues" evidence="3">
    <location>
        <begin position="31"/>
        <end position="62"/>
    </location>
</feature>
<dbReference type="Pfam" id="PF02801">
    <property type="entry name" value="Ketoacyl-synt_C"/>
    <property type="match status" value="1"/>
</dbReference>
<dbReference type="AlphaFoldDB" id="D6AA27"/>
<name>D6AA27_STRV1</name>
<organism evidence="5 6">
    <name type="scientific">Streptomyces viridosporus (strain ATCC 14672 / DSM 40746 / JCM 4963 / KCTC 9882 / NRRL B-12104 / FH 1290)</name>
    <name type="common">Streptomyces ghanaensis</name>
    <dbReference type="NCBI Taxonomy" id="566461"/>
    <lineage>
        <taxon>Bacteria</taxon>
        <taxon>Bacillati</taxon>
        <taxon>Actinomycetota</taxon>
        <taxon>Actinomycetes</taxon>
        <taxon>Kitasatosporales</taxon>
        <taxon>Streptomycetaceae</taxon>
        <taxon>Streptomyces</taxon>
    </lineage>
</organism>
<dbReference type="InterPro" id="IPR014031">
    <property type="entry name" value="Ketoacyl_synth_C"/>
</dbReference>
<evidence type="ECO:0000256" key="2">
    <source>
        <dbReference type="ARBA" id="ARBA00022679"/>
    </source>
</evidence>
<dbReference type="Pfam" id="PF00109">
    <property type="entry name" value="ketoacyl-synt"/>
    <property type="match status" value="1"/>
</dbReference>
<accession>D6AA27</accession>
<dbReference type="SUPFAM" id="SSF53901">
    <property type="entry name" value="Thiolase-like"/>
    <property type="match status" value="1"/>
</dbReference>
<dbReference type="InterPro" id="IPR016039">
    <property type="entry name" value="Thiolase-like"/>
</dbReference>
<dbReference type="Gene3D" id="3.40.47.10">
    <property type="match status" value="1"/>
</dbReference>
<dbReference type="PANTHER" id="PTHR11712">
    <property type="entry name" value="POLYKETIDE SYNTHASE-RELATED"/>
    <property type="match status" value="1"/>
</dbReference>
<evidence type="ECO:0000256" key="3">
    <source>
        <dbReference type="SAM" id="MobiDB-lite"/>
    </source>
</evidence>
<comment type="similarity">
    <text evidence="1">Belongs to the thiolase-like superfamily. Beta-ketoacyl-ACP synthases family.</text>
</comment>
<evidence type="ECO:0000313" key="6">
    <source>
        <dbReference type="Proteomes" id="UP000003824"/>
    </source>
</evidence>
<dbReference type="InterPro" id="IPR014030">
    <property type="entry name" value="Ketoacyl_synth_N"/>
</dbReference>
<feature type="non-terminal residue" evidence="5">
    <location>
        <position position="1"/>
    </location>
</feature>
<evidence type="ECO:0000313" key="5">
    <source>
        <dbReference type="EMBL" id="EFE72122.2"/>
    </source>
</evidence>
<protein>
    <submittedName>
        <fullName evidence="5">Beta-ketoacyl synthase</fullName>
    </submittedName>
</protein>
<gene>
    <name evidence="5" type="ORF">SSFG_07357</name>
</gene>
<keyword evidence="2" id="KW-0808">Transferase</keyword>
<evidence type="ECO:0000256" key="1">
    <source>
        <dbReference type="ARBA" id="ARBA00008467"/>
    </source>
</evidence>
<dbReference type="GO" id="GO:0006633">
    <property type="term" value="P:fatty acid biosynthetic process"/>
    <property type="evidence" value="ECO:0007669"/>
    <property type="project" value="TreeGrafter"/>
</dbReference>